<accession>A0ABW6BKR8</accession>
<organism evidence="2 3">
    <name type="scientific">Sphingobacterium bambusae</name>
    <dbReference type="NCBI Taxonomy" id="662858"/>
    <lineage>
        <taxon>Bacteria</taxon>
        <taxon>Pseudomonadati</taxon>
        <taxon>Bacteroidota</taxon>
        <taxon>Sphingobacteriia</taxon>
        <taxon>Sphingobacteriales</taxon>
        <taxon>Sphingobacteriaceae</taxon>
        <taxon>Sphingobacterium</taxon>
    </lineage>
</organism>
<dbReference type="InterPro" id="IPR010982">
    <property type="entry name" value="Lambda_DNA-bd_dom_sf"/>
</dbReference>
<dbReference type="SUPFAM" id="SSF47413">
    <property type="entry name" value="lambda repressor-like DNA-binding domains"/>
    <property type="match status" value="1"/>
</dbReference>
<sequence>MKEKYRDNFVKIGKNIRVARKESGLSQEELAARCETVNAAKISKMENAREDYNLATLLEVCDALEISVQKIMDGL</sequence>
<name>A0ABW6BKR8_9SPHI</name>
<protein>
    <submittedName>
        <fullName evidence="2">Helix-turn-helix domain-containing protein</fullName>
    </submittedName>
</protein>
<dbReference type="SMART" id="SM00530">
    <property type="entry name" value="HTH_XRE"/>
    <property type="match status" value="1"/>
</dbReference>
<dbReference type="RefSeq" id="WP_320186532.1">
    <property type="nucleotide sequence ID" value="NZ_CP138332.1"/>
</dbReference>
<evidence type="ECO:0000313" key="2">
    <source>
        <dbReference type="EMBL" id="MFD2969320.1"/>
    </source>
</evidence>
<keyword evidence="3" id="KW-1185">Reference proteome</keyword>
<reference evidence="3" key="1">
    <citation type="journal article" date="2019" name="Int. J. Syst. Evol. Microbiol.">
        <title>The Global Catalogue of Microorganisms (GCM) 10K type strain sequencing project: providing services to taxonomists for standard genome sequencing and annotation.</title>
        <authorList>
            <consortium name="The Broad Institute Genomics Platform"/>
            <consortium name="The Broad Institute Genome Sequencing Center for Infectious Disease"/>
            <person name="Wu L."/>
            <person name="Ma J."/>
        </authorList>
    </citation>
    <scope>NUCLEOTIDE SEQUENCE [LARGE SCALE GENOMIC DNA]</scope>
    <source>
        <strain evidence="3">KCTC 22814</strain>
    </source>
</reference>
<feature type="domain" description="HTH cro/C1-type" evidence="1">
    <location>
        <begin position="16"/>
        <end position="71"/>
    </location>
</feature>
<proteinExistence type="predicted"/>
<comment type="caution">
    <text evidence="2">The sequence shown here is derived from an EMBL/GenBank/DDBJ whole genome shotgun (WGS) entry which is preliminary data.</text>
</comment>
<dbReference type="Proteomes" id="UP001597525">
    <property type="component" value="Unassembled WGS sequence"/>
</dbReference>
<dbReference type="EMBL" id="JBHUPB010000012">
    <property type="protein sequence ID" value="MFD2969320.1"/>
    <property type="molecule type" value="Genomic_DNA"/>
</dbReference>
<dbReference type="InterPro" id="IPR001387">
    <property type="entry name" value="Cro/C1-type_HTH"/>
</dbReference>
<evidence type="ECO:0000313" key="3">
    <source>
        <dbReference type="Proteomes" id="UP001597525"/>
    </source>
</evidence>
<dbReference type="Pfam" id="PF13560">
    <property type="entry name" value="HTH_31"/>
    <property type="match status" value="1"/>
</dbReference>
<dbReference type="CDD" id="cd00093">
    <property type="entry name" value="HTH_XRE"/>
    <property type="match status" value="1"/>
</dbReference>
<gene>
    <name evidence="2" type="ORF">ACFS7Y_18135</name>
</gene>
<evidence type="ECO:0000259" key="1">
    <source>
        <dbReference type="PROSITE" id="PS50943"/>
    </source>
</evidence>
<dbReference type="Gene3D" id="1.10.260.40">
    <property type="entry name" value="lambda repressor-like DNA-binding domains"/>
    <property type="match status" value="1"/>
</dbReference>
<dbReference type="PROSITE" id="PS50943">
    <property type="entry name" value="HTH_CROC1"/>
    <property type="match status" value="1"/>
</dbReference>